<reference evidence="2" key="1">
    <citation type="submission" date="2015-10" db="EMBL/GenBank/DDBJ databases">
        <authorList>
            <person name="Gilbert D.G."/>
        </authorList>
    </citation>
    <scope>NUCLEOTIDE SEQUENCE</scope>
    <source>
        <strain evidence="2">Phyl III-seqv23</strain>
    </source>
</reference>
<organism evidence="2">
    <name type="scientific">Ralstonia solanacearum</name>
    <name type="common">Pseudomonas solanacearum</name>
    <dbReference type="NCBI Taxonomy" id="305"/>
    <lineage>
        <taxon>Bacteria</taxon>
        <taxon>Pseudomonadati</taxon>
        <taxon>Pseudomonadota</taxon>
        <taxon>Betaproteobacteria</taxon>
        <taxon>Burkholderiales</taxon>
        <taxon>Burkholderiaceae</taxon>
        <taxon>Ralstonia</taxon>
        <taxon>Ralstonia solanacearum species complex</taxon>
    </lineage>
</organism>
<name>A0A0S4W8Q7_RALSL</name>
<gene>
    <name evidence="2" type="ORF">TO10_v1_10097</name>
</gene>
<proteinExistence type="predicted"/>
<sequence>MHKDRPATPWFCSPLIEASVQLLNEKFDEEEIAANHMRTYTQVLRPRACAARFADSLSPNCGTLLRSRRSSNSNSPGLGPGLPLKLYQRTTVSVVART</sequence>
<feature type="region of interest" description="Disordered" evidence="1">
    <location>
        <begin position="65"/>
        <end position="84"/>
    </location>
</feature>
<accession>A0A0S4W8Q7</accession>
<dbReference type="EMBL" id="LN899827">
    <property type="protein sequence ID" value="CUV43196.1"/>
    <property type="molecule type" value="Genomic_DNA"/>
</dbReference>
<dbReference type="AlphaFoldDB" id="A0A0S4W8Q7"/>
<protein>
    <submittedName>
        <fullName evidence="2">Uncharacterized protein</fullName>
    </submittedName>
</protein>
<evidence type="ECO:0000313" key="2">
    <source>
        <dbReference type="EMBL" id="CUV43196.1"/>
    </source>
</evidence>
<evidence type="ECO:0000256" key="1">
    <source>
        <dbReference type="SAM" id="MobiDB-lite"/>
    </source>
</evidence>
<feature type="compositionally biased region" description="Low complexity" evidence="1">
    <location>
        <begin position="70"/>
        <end position="84"/>
    </location>
</feature>